<dbReference type="FunCoup" id="A0A2K2B4U1">
    <property type="interactions" value="525"/>
</dbReference>
<dbReference type="InterPro" id="IPR036770">
    <property type="entry name" value="Ankyrin_rpt-contain_sf"/>
</dbReference>
<feature type="repeat" description="ANK" evidence="3">
    <location>
        <begin position="90"/>
        <end position="122"/>
    </location>
</feature>
<protein>
    <submittedName>
        <fullName evidence="5">Uncharacterized protein</fullName>
    </submittedName>
</protein>
<organism evidence="5 6">
    <name type="scientific">Populus trichocarpa</name>
    <name type="common">Western balsam poplar</name>
    <name type="synonym">Populus balsamifera subsp. trichocarpa</name>
    <dbReference type="NCBI Taxonomy" id="3694"/>
    <lineage>
        <taxon>Eukaryota</taxon>
        <taxon>Viridiplantae</taxon>
        <taxon>Streptophyta</taxon>
        <taxon>Embryophyta</taxon>
        <taxon>Tracheophyta</taxon>
        <taxon>Spermatophyta</taxon>
        <taxon>Magnoliopsida</taxon>
        <taxon>eudicotyledons</taxon>
        <taxon>Gunneridae</taxon>
        <taxon>Pentapetalae</taxon>
        <taxon>rosids</taxon>
        <taxon>fabids</taxon>
        <taxon>Malpighiales</taxon>
        <taxon>Salicaceae</taxon>
        <taxon>Saliceae</taxon>
        <taxon>Populus</taxon>
    </lineage>
</organism>
<feature type="region of interest" description="Disordered" evidence="4">
    <location>
        <begin position="207"/>
        <end position="294"/>
    </location>
</feature>
<dbReference type="PANTHER" id="PTHR24171:SF8">
    <property type="entry name" value="BRCA1-ASSOCIATED RING DOMAIN PROTEIN 1"/>
    <property type="match status" value="1"/>
</dbReference>
<dbReference type="Pfam" id="PF12796">
    <property type="entry name" value="Ank_2"/>
    <property type="match status" value="2"/>
</dbReference>
<dbReference type="SMART" id="SM00248">
    <property type="entry name" value="ANK"/>
    <property type="match status" value="4"/>
</dbReference>
<dbReference type="OrthoDB" id="539213at2759"/>
<dbReference type="PROSITE" id="PS50088">
    <property type="entry name" value="ANK_REPEAT"/>
    <property type="match status" value="3"/>
</dbReference>
<feature type="compositionally biased region" description="Gly residues" evidence="4">
    <location>
        <begin position="49"/>
        <end position="58"/>
    </location>
</feature>
<evidence type="ECO:0000256" key="1">
    <source>
        <dbReference type="ARBA" id="ARBA00022737"/>
    </source>
</evidence>
<dbReference type="InParanoid" id="A0A2K2B4U1"/>
<feature type="compositionally biased region" description="Basic and acidic residues" evidence="4">
    <location>
        <begin position="246"/>
        <end position="275"/>
    </location>
</feature>
<reference evidence="5 6" key="1">
    <citation type="journal article" date="2006" name="Science">
        <title>The genome of black cottonwood, Populus trichocarpa (Torr. &amp; Gray).</title>
        <authorList>
            <person name="Tuskan G.A."/>
            <person name="Difazio S."/>
            <person name="Jansson S."/>
            <person name="Bohlmann J."/>
            <person name="Grigoriev I."/>
            <person name="Hellsten U."/>
            <person name="Putnam N."/>
            <person name="Ralph S."/>
            <person name="Rombauts S."/>
            <person name="Salamov A."/>
            <person name="Schein J."/>
            <person name="Sterck L."/>
            <person name="Aerts A."/>
            <person name="Bhalerao R.R."/>
            <person name="Bhalerao R.P."/>
            <person name="Blaudez D."/>
            <person name="Boerjan W."/>
            <person name="Brun A."/>
            <person name="Brunner A."/>
            <person name="Busov V."/>
            <person name="Campbell M."/>
            <person name="Carlson J."/>
            <person name="Chalot M."/>
            <person name="Chapman J."/>
            <person name="Chen G.L."/>
            <person name="Cooper D."/>
            <person name="Coutinho P.M."/>
            <person name="Couturier J."/>
            <person name="Covert S."/>
            <person name="Cronk Q."/>
            <person name="Cunningham R."/>
            <person name="Davis J."/>
            <person name="Degroeve S."/>
            <person name="Dejardin A."/>
            <person name="Depamphilis C."/>
            <person name="Detter J."/>
            <person name="Dirks B."/>
            <person name="Dubchak I."/>
            <person name="Duplessis S."/>
            <person name="Ehlting J."/>
            <person name="Ellis B."/>
            <person name="Gendler K."/>
            <person name="Goodstein D."/>
            <person name="Gribskov M."/>
            <person name="Grimwood J."/>
            <person name="Groover A."/>
            <person name="Gunter L."/>
            <person name="Hamberger B."/>
            <person name="Heinze B."/>
            <person name="Helariutta Y."/>
            <person name="Henrissat B."/>
            <person name="Holligan D."/>
            <person name="Holt R."/>
            <person name="Huang W."/>
            <person name="Islam-Faridi N."/>
            <person name="Jones S."/>
            <person name="Jones-Rhoades M."/>
            <person name="Jorgensen R."/>
            <person name="Joshi C."/>
            <person name="Kangasjarvi J."/>
            <person name="Karlsson J."/>
            <person name="Kelleher C."/>
            <person name="Kirkpatrick R."/>
            <person name="Kirst M."/>
            <person name="Kohler A."/>
            <person name="Kalluri U."/>
            <person name="Larimer F."/>
            <person name="Leebens-Mack J."/>
            <person name="Leple J.C."/>
            <person name="Locascio P."/>
            <person name="Lou Y."/>
            <person name="Lucas S."/>
            <person name="Martin F."/>
            <person name="Montanini B."/>
            <person name="Napoli C."/>
            <person name="Nelson D.R."/>
            <person name="Nelson C."/>
            <person name="Nieminen K."/>
            <person name="Nilsson O."/>
            <person name="Pereda V."/>
            <person name="Peter G."/>
            <person name="Philippe R."/>
            <person name="Pilate G."/>
            <person name="Poliakov A."/>
            <person name="Razumovskaya J."/>
            <person name="Richardson P."/>
            <person name="Rinaldi C."/>
            <person name="Ritland K."/>
            <person name="Rouze P."/>
            <person name="Ryaboy D."/>
            <person name="Schmutz J."/>
            <person name="Schrader J."/>
            <person name="Segerman B."/>
            <person name="Shin H."/>
            <person name="Siddiqui A."/>
            <person name="Sterky F."/>
            <person name="Terry A."/>
            <person name="Tsai C.J."/>
            <person name="Uberbacher E."/>
            <person name="Unneberg P."/>
            <person name="Vahala J."/>
            <person name="Wall K."/>
            <person name="Wessler S."/>
            <person name="Yang G."/>
            <person name="Yin T."/>
            <person name="Douglas C."/>
            <person name="Marra M."/>
            <person name="Sandberg G."/>
            <person name="Van de Peer Y."/>
            <person name="Rokhsar D."/>
        </authorList>
    </citation>
    <scope>NUCLEOTIDE SEQUENCE [LARGE SCALE GENOMIC DNA]</scope>
    <source>
        <strain evidence="6">cv. Nisqually</strain>
    </source>
</reference>
<dbReference type="STRING" id="3694.A0A2K2B4U1"/>
<name>A0A2K2B4U1_POPTR</name>
<gene>
    <name evidence="5" type="ORF">POPTR_003G103400</name>
</gene>
<evidence type="ECO:0000313" key="5">
    <source>
        <dbReference type="EMBL" id="PNT44797.2"/>
    </source>
</evidence>
<keyword evidence="6" id="KW-1185">Reference proteome</keyword>
<accession>A0A2K2B4U1</accession>
<dbReference type="Gene3D" id="1.25.40.20">
    <property type="entry name" value="Ankyrin repeat-containing domain"/>
    <property type="match status" value="2"/>
</dbReference>
<feature type="compositionally biased region" description="Basic and acidic residues" evidence="4">
    <location>
        <begin position="207"/>
        <end position="238"/>
    </location>
</feature>
<feature type="region of interest" description="Disordered" evidence="4">
    <location>
        <begin position="43"/>
        <end position="62"/>
    </location>
</feature>
<dbReference type="InterPro" id="IPR002110">
    <property type="entry name" value="Ankyrin_rpt"/>
</dbReference>
<dbReference type="EMBL" id="CM009292">
    <property type="protein sequence ID" value="PNT44797.2"/>
    <property type="molecule type" value="Genomic_DNA"/>
</dbReference>
<dbReference type="PANTHER" id="PTHR24171">
    <property type="entry name" value="ANKYRIN REPEAT DOMAIN-CONTAINING PROTEIN 39-RELATED"/>
    <property type="match status" value="1"/>
</dbReference>
<feature type="repeat" description="ANK" evidence="3">
    <location>
        <begin position="123"/>
        <end position="155"/>
    </location>
</feature>
<dbReference type="AlphaFoldDB" id="A0A2K2B4U1"/>
<sequence length="294" mass="32051">MPEYRCFSPTESPTQQKLINLSICIMHYLTIFCYMNQKERDSENKMGRNRGGGGGGGDTELHAAARSGDMKAVESIVSSNPLAINSRDKHSRTPLHLAAWSGQAEVVSYLCKHKADVGAAAMDDMGAIHFAAQKGHSEVVRTLLSSGASIKASTRKGLTPLHYAVQGSHLELVKYLVRKGASLNVRTKAGMTPLDLATNEEIHVFLEESERTPKKGTLDGKDKPEASEPKTSLQDKSENSGGEANAGEHEEQENRNVKRKGEEDDAKETSSEPKRARVALNHLLSADDTQEENL</sequence>
<keyword evidence="2 3" id="KW-0040">ANK repeat</keyword>
<dbReference type="PRINTS" id="PR01415">
    <property type="entry name" value="ANKYRIN"/>
</dbReference>
<evidence type="ECO:0000256" key="3">
    <source>
        <dbReference type="PROSITE-ProRule" id="PRU00023"/>
    </source>
</evidence>
<evidence type="ECO:0000256" key="4">
    <source>
        <dbReference type="SAM" id="MobiDB-lite"/>
    </source>
</evidence>
<proteinExistence type="predicted"/>
<dbReference type="PROSITE" id="PS50297">
    <property type="entry name" value="ANK_REP_REGION"/>
    <property type="match status" value="3"/>
</dbReference>
<keyword evidence="1" id="KW-0677">Repeat</keyword>
<dbReference type="SUPFAM" id="SSF48403">
    <property type="entry name" value="Ankyrin repeat"/>
    <property type="match status" value="1"/>
</dbReference>
<evidence type="ECO:0000256" key="2">
    <source>
        <dbReference type="ARBA" id="ARBA00023043"/>
    </source>
</evidence>
<evidence type="ECO:0000313" key="6">
    <source>
        <dbReference type="Proteomes" id="UP000006729"/>
    </source>
</evidence>
<feature type="repeat" description="ANK" evidence="3">
    <location>
        <begin position="156"/>
        <end position="188"/>
    </location>
</feature>
<dbReference type="Proteomes" id="UP000006729">
    <property type="component" value="Chromosome 3"/>
</dbReference>